<protein>
    <submittedName>
        <fullName evidence="1">Uncharacterized protein</fullName>
    </submittedName>
</protein>
<dbReference type="Proteomes" id="UP000030763">
    <property type="component" value="Unassembled WGS sequence"/>
</dbReference>
<gene>
    <name evidence="1" type="ORF">EMWEY_00059590</name>
</gene>
<dbReference type="EMBL" id="HG719168">
    <property type="protein sequence ID" value="CDJ56906.1"/>
    <property type="molecule type" value="Genomic_DNA"/>
</dbReference>
<sequence>MAWYQYPAAAPSIFRAGSFG</sequence>
<accession>U6LYR9</accession>
<dbReference type="RefSeq" id="XP_013333556.1">
    <property type="nucleotide sequence ID" value="XM_013478102.1"/>
</dbReference>
<name>U6LYR9_EIMMA</name>
<reference evidence="1" key="2">
    <citation type="submission" date="2013-10" db="EMBL/GenBank/DDBJ databases">
        <authorList>
            <person name="Aslett M."/>
        </authorList>
    </citation>
    <scope>NUCLEOTIDE SEQUENCE [LARGE SCALE GENOMIC DNA]</scope>
    <source>
        <strain evidence="1">Weybridge</strain>
    </source>
</reference>
<evidence type="ECO:0000313" key="1">
    <source>
        <dbReference type="EMBL" id="CDJ56906.1"/>
    </source>
</evidence>
<feature type="non-terminal residue" evidence="1">
    <location>
        <position position="20"/>
    </location>
</feature>
<organism evidence="1 2">
    <name type="scientific">Eimeria maxima</name>
    <name type="common">Coccidian parasite</name>
    <dbReference type="NCBI Taxonomy" id="5804"/>
    <lineage>
        <taxon>Eukaryota</taxon>
        <taxon>Sar</taxon>
        <taxon>Alveolata</taxon>
        <taxon>Apicomplexa</taxon>
        <taxon>Conoidasida</taxon>
        <taxon>Coccidia</taxon>
        <taxon>Eucoccidiorida</taxon>
        <taxon>Eimeriorina</taxon>
        <taxon>Eimeriidae</taxon>
        <taxon>Eimeria</taxon>
    </lineage>
</organism>
<keyword evidence="2" id="KW-1185">Reference proteome</keyword>
<dbReference type="AlphaFoldDB" id="U6LYR9"/>
<dbReference type="VEuPathDB" id="ToxoDB:EMWEY_00059590"/>
<evidence type="ECO:0000313" key="2">
    <source>
        <dbReference type="Proteomes" id="UP000030763"/>
    </source>
</evidence>
<dbReference type="GeneID" id="25339945"/>
<reference evidence="1" key="1">
    <citation type="submission" date="2013-10" db="EMBL/GenBank/DDBJ databases">
        <title>Genomic analysis of the causative agents of coccidiosis in chickens.</title>
        <authorList>
            <person name="Reid A.J."/>
            <person name="Blake D."/>
            <person name="Billington K."/>
            <person name="Browne H."/>
            <person name="Dunn M."/>
            <person name="Hung S."/>
            <person name="Kawahara F."/>
            <person name="Miranda-Saavedra D."/>
            <person name="Mourier T."/>
            <person name="Nagra H."/>
            <person name="Otto T.D."/>
            <person name="Rawlings N."/>
            <person name="Sanchez A."/>
            <person name="Sanders M."/>
            <person name="Subramaniam C."/>
            <person name="Tay Y."/>
            <person name="Dear P."/>
            <person name="Doerig C."/>
            <person name="Gruber A."/>
            <person name="Parkinson J."/>
            <person name="Shirley M."/>
            <person name="Wan K.L."/>
            <person name="Berriman M."/>
            <person name="Tomley F."/>
            <person name="Pain A."/>
        </authorList>
    </citation>
    <scope>NUCLEOTIDE SEQUENCE [LARGE SCALE GENOMIC DNA]</scope>
    <source>
        <strain evidence="1">Weybridge</strain>
    </source>
</reference>
<proteinExistence type="predicted"/>